<dbReference type="GeneID" id="111017532"/>
<dbReference type="Proteomes" id="UP000504603">
    <property type="component" value="Unplaced"/>
</dbReference>
<dbReference type="GO" id="GO:0016705">
    <property type="term" value="F:oxidoreductase activity, acting on paired donors, with incorporation or reduction of molecular oxygen"/>
    <property type="evidence" value="ECO:0007669"/>
    <property type="project" value="InterPro"/>
</dbReference>
<comment type="cofactor">
    <cofactor evidence="11">
        <name>heme</name>
        <dbReference type="ChEBI" id="CHEBI:30413"/>
    </cofactor>
</comment>
<dbReference type="InterPro" id="IPR036396">
    <property type="entry name" value="Cyt_P450_sf"/>
</dbReference>
<dbReference type="OrthoDB" id="1470350at2759"/>
<evidence type="ECO:0000256" key="3">
    <source>
        <dbReference type="ARBA" id="ARBA00022617"/>
    </source>
</evidence>
<keyword evidence="6 13" id="KW-1133">Transmembrane helix</keyword>
<keyword evidence="4 13" id="KW-0812">Transmembrane</keyword>
<name>A0A6J1D5N2_MOMCH</name>
<evidence type="ECO:0000256" key="4">
    <source>
        <dbReference type="ARBA" id="ARBA00022692"/>
    </source>
</evidence>
<dbReference type="PANTHER" id="PTHR24282">
    <property type="entry name" value="CYTOCHROME P450 FAMILY MEMBER"/>
    <property type="match status" value="1"/>
</dbReference>
<dbReference type="PRINTS" id="PR00385">
    <property type="entry name" value="P450"/>
</dbReference>
<dbReference type="GO" id="GO:0016020">
    <property type="term" value="C:membrane"/>
    <property type="evidence" value="ECO:0007669"/>
    <property type="project" value="UniProtKB-SubCell"/>
</dbReference>
<dbReference type="Pfam" id="PF00067">
    <property type="entry name" value="p450"/>
    <property type="match status" value="1"/>
</dbReference>
<comment type="similarity">
    <text evidence="2 12">Belongs to the cytochrome P450 family.</text>
</comment>
<reference evidence="15" key="1">
    <citation type="submission" date="2025-08" db="UniProtKB">
        <authorList>
            <consortium name="RefSeq"/>
        </authorList>
    </citation>
    <scope>IDENTIFICATION</scope>
    <source>
        <strain evidence="15">OHB3-1</strain>
    </source>
</reference>
<evidence type="ECO:0000256" key="13">
    <source>
        <dbReference type="SAM" id="Phobius"/>
    </source>
</evidence>
<dbReference type="PRINTS" id="PR00463">
    <property type="entry name" value="EP450I"/>
</dbReference>
<dbReference type="InterPro" id="IPR017972">
    <property type="entry name" value="Cyt_P450_CS"/>
</dbReference>
<evidence type="ECO:0000256" key="12">
    <source>
        <dbReference type="RuleBase" id="RU000461"/>
    </source>
</evidence>
<organism evidence="14 15">
    <name type="scientific">Momordica charantia</name>
    <name type="common">Bitter gourd</name>
    <name type="synonym">Balsam pear</name>
    <dbReference type="NCBI Taxonomy" id="3673"/>
    <lineage>
        <taxon>Eukaryota</taxon>
        <taxon>Viridiplantae</taxon>
        <taxon>Streptophyta</taxon>
        <taxon>Embryophyta</taxon>
        <taxon>Tracheophyta</taxon>
        <taxon>Spermatophyta</taxon>
        <taxon>Magnoliopsida</taxon>
        <taxon>eudicotyledons</taxon>
        <taxon>Gunneridae</taxon>
        <taxon>Pentapetalae</taxon>
        <taxon>rosids</taxon>
        <taxon>fabids</taxon>
        <taxon>Cucurbitales</taxon>
        <taxon>Cucurbitaceae</taxon>
        <taxon>Momordiceae</taxon>
        <taxon>Momordica</taxon>
    </lineage>
</organism>
<evidence type="ECO:0000256" key="10">
    <source>
        <dbReference type="ARBA" id="ARBA00023136"/>
    </source>
</evidence>
<evidence type="ECO:0000256" key="5">
    <source>
        <dbReference type="ARBA" id="ARBA00022723"/>
    </source>
</evidence>
<feature type="transmembrane region" description="Helical" evidence="13">
    <location>
        <begin position="6"/>
        <end position="27"/>
    </location>
</feature>
<evidence type="ECO:0000256" key="7">
    <source>
        <dbReference type="ARBA" id="ARBA00023002"/>
    </source>
</evidence>
<proteinExistence type="inferred from homology"/>
<dbReference type="GO" id="GO:0005506">
    <property type="term" value="F:iron ion binding"/>
    <property type="evidence" value="ECO:0007669"/>
    <property type="project" value="InterPro"/>
</dbReference>
<dbReference type="PANTHER" id="PTHR24282:SF236">
    <property type="entry name" value="CYTOCHROME P450"/>
    <property type="match status" value="1"/>
</dbReference>
<evidence type="ECO:0000256" key="2">
    <source>
        <dbReference type="ARBA" id="ARBA00010617"/>
    </source>
</evidence>
<dbReference type="GO" id="GO:0004497">
    <property type="term" value="F:monooxygenase activity"/>
    <property type="evidence" value="ECO:0007669"/>
    <property type="project" value="UniProtKB-KW"/>
</dbReference>
<keyword evidence="9 12" id="KW-0503">Monooxygenase</keyword>
<sequence length="518" mass="58808">MAAGTAVFLLGVLSASSIFYVLLKLWWKPLRIQRIMRSQGVYGPPSNFIYGNMIQVMKMKFESMRTSLDISDHHILPRVNPHIHLWIDKYGKNFIQWNGTQAQLIVSDPETIKEILHNRERAITKIDLGGDARRIFGDGLSTSDGEKWAKARRIADYAFHGELLKNMMPTMVSCAEAMVEKWKKNDEGKELDLFEEFKLLTSDIIAHTAFGSSYLEGKFIFETLSKLSMILFKNQFKRRIPGFSKLFKTKDAREGDELEMRMKNSIVSIIKKREEKVMSGEADNYGNDFLGLLLKAKNDPDPRQRISVDDVVDECKTVYFAGQETTNVLLSWTSFLLATHVDWQEEARKEVFDMFGNTNPTLEGIAKLKIMSMIIKESLRLYPPATPMSRMVKKEVRLGKLVLPASIQVSISNIAVHHDTATWGEDAHEFKPERFSEGTAKDIPSAAYIPFGLGPRNCVGNILAVNETKIALSMILQRFSFTISPAYVHAPFQFLTICPQHGVQVKIHPLSDHLSTKK</sequence>
<dbReference type="AlphaFoldDB" id="A0A6J1D5N2"/>
<comment type="subcellular location">
    <subcellularLocation>
        <location evidence="1">Membrane</location>
        <topology evidence="1">Single-pass membrane protein</topology>
    </subcellularLocation>
</comment>
<gene>
    <name evidence="15" type="primary">LOC111017532</name>
</gene>
<dbReference type="InterPro" id="IPR001128">
    <property type="entry name" value="Cyt_P450"/>
</dbReference>
<dbReference type="InterPro" id="IPR002401">
    <property type="entry name" value="Cyt_P450_E_grp-I"/>
</dbReference>
<keyword evidence="8 11" id="KW-0408">Iron</keyword>
<keyword evidence="10 13" id="KW-0472">Membrane</keyword>
<dbReference type="RefSeq" id="XP_022149008.1">
    <property type="nucleotide sequence ID" value="XM_022293316.1"/>
</dbReference>
<evidence type="ECO:0000313" key="14">
    <source>
        <dbReference type="Proteomes" id="UP000504603"/>
    </source>
</evidence>
<evidence type="ECO:0000256" key="1">
    <source>
        <dbReference type="ARBA" id="ARBA00004167"/>
    </source>
</evidence>
<keyword evidence="7 12" id="KW-0560">Oxidoreductase</keyword>
<dbReference type="GO" id="GO:0020037">
    <property type="term" value="F:heme binding"/>
    <property type="evidence" value="ECO:0007669"/>
    <property type="project" value="InterPro"/>
</dbReference>
<keyword evidence="3 11" id="KW-0349">Heme</keyword>
<evidence type="ECO:0000256" key="8">
    <source>
        <dbReference type="ARBA" id="ARBA00023004"/>
    </source>
</evidence>
<dbReference type="SUPFAM" id="SSF48264">
    <property type="entry name" value="Cytochrome P450"/>
    <property type="match status" value="1"/>
</dbReference>
<protein>
    <submittedName>
        <fullName evidence="15">Cytochrome P450 CYP749A22-like</fullName>
    </submittedName>
</protein>
<evidence type="ECO:0000256" key="6">
    <source>
        <dbReference type="ARBA" id="ARBA00022989"/>
    </source>
</evidence>
<keyword evidence="14" id="KW-1185">Reference proteome</keyword>
<dbReference type="InterPro" id="IPR050665">
    <property type="entry name" value="Cytochrome_P450_Monooxygen"/>
</dbReference>
<dbReference type="Gene3D" id="1.10.630.10">
    <property type="entry name" value="Cytochrome P450"/>
    <property type="match status" value="1"/>
</dbReference>
<accession>A0A6J1D5N2</accession>
<keyword evidence="5 11" id="KW-0479">Metal-binding</keyword>
<feature type="binding site" description="axial binding residue" evidence="11">
    <location>
        <position position="458"/>
    </location>
    <ligand>
        <name>heme</name>
        <dbReference type="ChEBI" id="CHEBI:30413"/>
    </ligand>
    <ligandPart>
        <name>Fe</name>
        <dbReference type="ChEBI" id="CHEBI:18248"/>
    </ligandPart>
</feature>
<evidence type="ECO:0000256" key="11">
    <source>
        <dbReference type="PIRSR" id="PIRSR602401-1"/>
    </source>
</evidence>
<evidence type="ECO:0000313" key="15">
    <source>
        <dbReference type="RefSeq" id="XP_022149008.1"/>
    </source>
</evidence>
<dbReference type="KEGG" id="mcha:111017532"/>
<evidence type="ECO:0000256" key="9">
    <source>
        <dbReference type="ARBA" id="ARBA00023033"/>
    </source>
</evidence>
<dbReference type="PROSITE" id="PS00086">
    <property type="entry name" value="CYTOCHROME_P450"/>
    <property type="match status" value="1"/>
</dbReference>